<sequence length="209" mass="22026">MSVIFLVRHGQASLGAADYDQLSPKGFHQSALVGAALRERGATPTSVVSGDLRRHVQTVSWAGLADAAVDPRWNEFDHKPILEAACGPIGTLGDLGAEGWLDAKRRWTSGKHDTQYPETFAGFTDRVHTALKDTAHAAGRGGCAVVVTSAGVIASIATALLGGGPELWHRLQTVAVNTGITKVIAGSRGLTLVSFNDHSHLEPNQLTYG</sequence>
<reference evidence="3" key="1">
    <citation type="submission" date="2016-10" db="EMBL/GenBank/DDBJ databases">
        <authorList>
            <person name="Varghese N."/>
            <person name="Submissions S."/>
        </authorList>
    </citation>
    <scope>NUCLEOTIDE SEQUENCE [LARGE SCALE GENOMIC DNA]</scope>
    <source>
        <strain evidence="3">DSM 44498</strain>
    </source>
</reference>
<dbReference type="EMBL" id="FNSV01000005">
    <property type="protein sequence ID" value="SEB64497.1"/>
    <property type="molecule type" value="Genomic_DNA"/>
</dbReference>
<dbReference type="SMART" id="SM00855">
    <property type="entry name" value="PGAM"/>
    <property type="match status" value="1"/>
</dbReference>
<dbReference type="InterPro" id="IPR029033">
    <property type="entry name" value="His_PPase_superfam"/>
</dbReference>
<dbReference type="Proteomes" id="UP000183561">
    <property type="component" value="Unassembled WGS sequence"/>
</dbReference>
<dbReference type="GO" id="GO:0016787">
    <property type="term" value="F:hydrolase activity"/>
    <property type="evidence" value="ECO:0007669"/>
    <property type="project" value="UniProtKB-KW"/>
</dbReference>
<evidence type="ECO:0000256" key="1">
    <source>
        <dbReference type="ARBA" id="ARBA00022801"/>
    </source>
</evidence>
<dbReference type="RefSeq" id="WP_072946457.1">
    <property type="nucleotide sequence ID" value="NZ_FNSV01000005.1"/>
</dbReference>
<protein>
    <submittedName>
        <fullName evidence="2">Broad specificity phosphatase PhoE</fullName>
    </submittedName>
</protein>
<dbReference type="InterPro" id="IPR051021">
    <property type="entry name" value="Mito_Ser/Thr_phosphatase"/>
</dbReference>
<dbReference type="PANTHER" id="PTHR20935:SF0">
    <property type="entry name" value="SERINE_THREONINE-PROTEIN PHOSPHATASE PGAM5, MITOCHONDRIAL"/>
    <property type="match status" value="1"/>
</dbReference>
<dbReference type="InterPro" id="IPR013078">
    <property type="entry name" value="His_Pase_superF_clade-1"/>
</dbReference>
<proteinExistence type="predicted"/>
<dbReference type="PANTHER" id="PTHR20935">
    <property type="entry name" value="PHOSPHOGLYCERATE MUTASE-RELATED"/>
    <property type="match status" value="1"/>
</dbReference>
<dbReference type="Pfam" id="PF00300">
    <property type="entry name" value="His_Phos_1"/>
    <property type="match status" value="1"/>
</dbReference>
<gene>
    <name evidence="2" type="ORF">SAMN04490239_1029</name>
</gene>
<keyword evidence="1" id="KW-0378">Hydrolase</keyword>
<accession>A0A1H4L176</accession>
<organism evidence="2 3">
    <name type="scientific">Rhodococcus koreensis</name>
    <dbReference type="NCBI Taxonomy" id="99653"/>
    <lineage>
        <taxon>Bacteria</taxon>
        <taxon>Bacillati</taxon>
        <taxon>Actinomycetota</taxon>
        <taxon>Actinomycetes</taxon>
        <taxon>Mycobacteriales</taxon>
        <taxon>Nocardiaceae</taxon>
        <taxon>Rhodococcus</taxon>
    </lineage>
</organism>
<dbReference type="Gene3D" id="3.40.50.1240">
    <property type="entry name" value="Phosphoglycerate mutase-like"/>
    <property type="match status" value="1"/>
</dbReference>
<dbReference type="CDD" id="cd07067">
    <property type="entry name" value="HP_PGM_like"/>
    <property type="match status" value="1"/>
</dbReference>
<name>A0A1H4L176_9NOCA</name>
<dbReference type="AlphaFoldDB" id="A0A1H4L176"/>
<evidence type="ECO:0000313" key="2">
    <source>
        <dbReference type="EMBL" id="SEB64497.1"/>
    </source>
</evidence>
<dbReference type="SUPFAM" id="SSF53254">
    <property type="entry name" value="Phosphoglycerate mutase-like"/>
    <property type="match status" value="1"/>
</dbReference>
<keyword evidence="3" id="KW-1185">Reference proteome</keyword>
<evidence type="ECO:0000313" key="3">
    <source>
        <dbReference type="Proteomes" id="UP000183561"/>
    </source>
</evidence>